<feature type="compositionally biased region" description="Basic residues" evidence="1">
    <location>
        <begin position="116"/>
        <end position="143"/>
    </location>
</feature>
<feature type="domain" description="PDZ" evidence="2">
    <location>
        <begin position="2"/>
        <end position="64"/>
    </location>
</feature>
<protein>
    <recommendedName>
        <fullName evidence="2">PDZ domain-containing protein</fullName>
    </recommendedName>
</protein>
<gene>
    <name evidence="3" type="ORF">LCGC14_2869730</name>
</gene>
<dbReference type="InterPro" id="IPR001478">
    <property type="entry name" value="PDZ"/>
</dbReference>
<organism evidence="3">
    <name type="scientific">marine sediment metagenome</name>
    <dbReference type="NCBI Taxonomy" id="412755"/>
    <lineage>
        <taxon>unclassified sequences</taxon>
        <taxon>metagenomes</taxon>
        <taxon>ecological metagenomes</taxon>
    </lineage>
</organism>
<feature type="non-terminal residue" evidence="3">
    <location>
        <position position="1"/>
    </location>
</feature>
<evidence type="ECO:0000313" key="3">
    <source>
        <dbReference type="EMBL" id="KKK75837.1"/>
    </source>
</evidence>
<dbReference type="EMBL" id="LAZR01055678">
    <property type="protein sequence ID" value="KKK75837.1"/>
    <property type="molecule type" value="Genomic_DNA"/>
</dbReference>
<dbReference type="Pfam" id="PF13180">
    <property type="entry name" value="PDZ_2"/>
    <property type="match status" value="1"/>
</dbReference>
<proteinExistence type="predicted"/>
<evidence type="ECO:0000259" key="2">
    <source>
        <dbReference type="Pfam" id="PF13180"/>
    </source>
</evidence>
<comment type="caution">
    <text evidence="3">The sequence shown here is derived from an EMBL/GenBank/DDBJ whole genome shotgun (WGS) entry which is preliminary data.</text>
</comment>
<dbReference type="SUPFAM" id="SSF50156">
    <property type="entry name" value="PDZ domain-like"/>
    <property type="match status" value="1"/>
</dbReference>
<sequence length="225" mass="25267">LDVQAKSAADRAGVRRHDVLHKLDDQLLVNPEQFAVLVRTHSPGDSVKVTVIRKAKSRVLSVKLGSRRLSEDHVRIERLFRGFPGPWRGPGRLLPPSRLRQLPEDWGERIGDGLRRHLKPWPKPPHRSPPKAKPKAGKPKVAKPKVAPSTPKSTRRTKFVLKTPKYTITVTGADGVQKATIQDSKGKVLHKDVPSEKWKDLPEEVRRLLEGVKLKTTETGLRVTI</sequence>
<reference evidence="3" key="1">
    <citation type="journal article" date="2015" name="Nature">
        <title>Complex archaea that bridge the gap between prokaryotes and eukaryotes.</title>
        <authorList>
            <person name="Spang A."/>
            <person name="Saw J.H."/>
            <person name="Jorgensen S.L."/>
            <person name="Zaremba-Niedzwiedzka K."/>
            <person name="Martijn J."/>
            <person name="Lind A.E."/>
            <person name="van Eijk R."/>
            <person name="Schleper C."/>
            <person name="Guy L."/>
            <person name="Ettema T.J."/>
        </authorList>
    </citation>
    <scope>NUCLEOTIDE SEQUENCE</scope>
</reference>
<dbReference type="InterPro" id="IPR036034">
    <property type="entry name" value="PDZ_sf"/>
</dbReference>
<dbReference type="AlphaFoldDB" id="A0A0F8Y345"/>
<evidence type="ECO:0000256" key="1">
    <source>
        <dbReference type="SAM" id="MobiDB-lite"/>
    </source>
</evidence>
<dbReference type="Gene3D" id="2.30.42.10">
    <property type="match status" value="1"/>
</dbReference>
<feature type="region of interest" description="Disordered" evidence="1">
    <location>
        <begin position="114"/>
        <end position="157"/>
    </location>
</feature>
<name>A0A0F8Y345_9ZZZZ</name>
<accession>A0A0F8Y345</accession>